<dbReference type="EMBL" id="JAENHP010000013">
    <property type="protein sequence ID" value="MBM2620136.1"/>
    <property type="molecule type" value="Genomic_DNA"/>
</dbReference>
<dbReference type="PROSITE" id="PS51318">
    <property type="entry name" value="TAT"/>
    <property type="match status" value="1"/>
</dbReference>
<evidence type="ECO:0000313" key="7">
    <source>
        <dbReference type="EMBL" id="MBM2620136.1"/>
    </source>
</evidence>
<evidence type="ECO:0000256" key="2">
    <source>
        <dbReference type="ARBA" id="ARBA00022529"/>
    </source>
</evidence>
<evidence type="ECO:0000256" key="5">
    <source>
        <dbReference type="ARBA" id="ARBA00023157"/>
    </source>
</evidence>
<evidence type="ECO:0000256" key="4">
    <source>
        <dbReference type="ARBA" id="ARBA00023125"/>
    </source>
</evidence>
<dbReference type="Pfam" id="PF00960">
    <property type="entry name" value="Neocarzinostat"/>
    <property type="match status" value="1"/>
</dbReference>
<dbReference type="InterPro" id="IPR006311">
    <property type="entry name" value="TAT_signal"/>
</dbReference>
<dbReference type="Proteomes" id="UP000632138">
    <property type="component" value="Unassembled WGS sequence"/>
</dbReference>
<dbReference type="Gene3D" id="2.60.40.230">
    <property type="entry name" value="Neocarzinostatin-like"/>
    <property type="match status" value="1"/>
</dbReference>
<dbReference type="RefSeq" id="WP_203380119.1">
    <property type="nucleotide sequence ID" value="NZ_JAENHP010000013.1"/>
</dbReference>
<dbReference type="InterPro" id="IPR002186">
    <property type="entry name" value="Neocarzinostatin_fam"/>
</dbReference>
<accession>A0ABS2ALP3</accession>
<evidence type="ECO:0000256" key="1">
    <source>
        <dbReference type="ARBA" id="ARBA00010648"/>
    </source>
</evidence>
<proteinExistence type="inferred from homology"/>
<keyword evidence="5" id="KW-1015">Disulfide bond</keyword>
<organism evidence="7 8">
    <name type="scientific">Paractinoplanes ovalisporus</name>
    <dbReference type="NCBI Taxonomy" id="2810368"/>
    <lineage>
        <taxon>Bacteria</taxon>
        <taxon>Bacillati</taxon>
        <taxon>Actinomycetota</taxon>
        <taxon>Actinomycetes</taxon>
        <taxon>Micromonosporales</taxon>
        <taxon>Micromonosporaceae</taxon>
        <taxon>Paractinoplanes</taxon>
    </lineage>
</organism>
<comment type="caution">
    <text evidence="7">The sequence shown here is derived from an EMBL/GenBank/DDBJ whole genome shotgun (WGS) entry which is preliminary data.</text>
</comment>
<keyword evidence="8" id="KW-1185">Reference proteome</keyword>
<dbReference type="NCBIfam" id="NF040680">
    <property type="entry name" value="chromo_anti"/>
    <property type="match status" value="1"/>
</dbReference>
<evidence type="ECO:0000256" key="3">
    <source>
        <dbReference type="ARBA" id="ARBA00023022"/>
    </source>
</evidence>
<feature type="signal peptide" evidence="6">
    <location>
        <begin position="1"/>
        <end position="35"/>
    </location>
</feature>
<keyword evidence="3" id="KW-0044">Antibiotic</keyword>
<dbReference type="InterPro" id="IPR027273">
    <property type="entry name" value="Neocarzinostatin-like"/>
</dbReference>
<keyword evidence="6" id="KW-0732">Signal</keyword>
<comment type="similarity">
    <text evidence="1">Belongs to the neocarzinostatin family.</text>
</comment>
<evidence type="ECO:0000313" key="8">
    <source>
        <dbReference type="Proteomes" id="UP000632138"/>
    </source>
</evidence>
<keyword evidence="2" id="KW-0929">Antimicrobial</keyword>
<name>A0ABS2ALP3_9ACTN</name>
<evidence type="ECO:0008006" key="9">
    <source>
        <dbReference type="Google" id="ProtNLM"/>
    </source>
</evidence>
<dbReference type="PRINTS" id="PR01885">
    <property type="entry name" value="MACROMOMYCIN"/>
</dbReference>
<reference evidence="7 8" key="1">
    <citation type="submission" date="2021-01" db="EMBL/GenBank/DDBJ databases">
        <title>Actinoplanes sp. nov. LDG1-06 isolated from lichen.</title>
        <authorList>
            <person name="Saeng-In P."/>
            <person name="Phongsopitanun W."/>
            <person name="Kanchanasin P."/>
            <person name="Yuki M."/>
            <person name="Kudo T."/>
            <person name="Ohkuma M."/>
            <person name="Tanasupawat S."/>
        </authorList>
    </citation>
    <scope>NUCLEOTIDE SEQUENCE [LARGE SCALE GENOMIC DNA]</scope>
    <source>
        <strain evidence="7 8">LDG1-06</strain>
    </source>
</reference>
<protein>
    <recommendedName>
        <fullName evidence="9">Macromomycin</fullName>
    </recommendedName>
</protein>
<keyword evidence="4" id="KW-0238">DNA-binding</keyword>
<gene>
    <name evidence="7" type="ORF">JIG36_31940</name>
</gene>
<dbReference type="SUPFAM" id="SSF49319">
    <property type="entry name" value="Actinoxanthin-like"/>
    <property type="match status" value="1"/>
</dbReference>
<feature type="chain" id="PRO_5046152292" description="Macromomycin" evidence="6">
    <location>
        <begin position="36"/>
        <end position="155"/>
    </location>
</feature>
<sequence length="155" mass="15367">MSVHMNKRRILVGAGGALATAAALTLALQAPGAAAEEPASEKVQAASMTASPSTGLRDGQTISITAAGLQVGTTYTLGECGLVGEVFSCNGADLVTVRPDADGNARANLTVRIKFQGSVGPDGTPGPSVDCTVVECGLGMFNENGDNAGAAISFA</sequence>
<evidence type="ECO:0000256" key="6">
    <source>
        <dbReference type="SAM" id="SignalP"/>
    </source>
</evidence>